<dbReference type="SUPFAM" id="SSF52540">
    <property type="entry name" value="P-loop containing nucleoside triphosphate hydrolases"/>
    <property type="match status" value="1"/>
</dbReference>
<dbReference type="AlphaFoldDB" id="A0A1F8EXR5"/>
<dbReference type="Proteomes" id="UP000177507">
    <property type="component" value="Unassembled WGS sequence"/>
</dbReference>
<gene>
    <name evidence="1" type="ORF">A2831_00630</name>
</gene>
<dbReference type="STRING" id="1802668.A2831_00630"/>
<sequence>MKQVVLFCGLGTSGKDFWANKVAEIYRSERPSQKVVFIGISQARKQYWGKSEDMTDADHLLKNEITLLEIKKQFIINGVDVVIANMTMLTQSAHQLPFMRMISETELLMCRKLREQKARQSRIPLEAIEFKLVNINLSVFWMTCDEATSIKRLTSRRKGLDQTGGGLVTISEFRKGQHGFEPPGNYYPFVKIDTSDESPQADFAREQVIRSYILTRKRRQ</sequence>
<accession>A0A1F8EXR5</accession>
<proteinExistence type="predicted"/>
<evidence type="ECO:0000313" key="2">
    <source>
        <dbReference type="Proteomes" id="UP000177507"/>
    </source>
</evidence>
<comment type="caution">
    <text evidence="1">The sequence shown here is derived from an EMBL/GenBank/DDBJ whole genome shotgun (WGS) entry which is preliminary data.</text>
</comment>
<reference evidence="1 2" key="1">
    <citation type="journal article" date="2016" name="Nat. Commun.">
        <title>Thousands of microbial genomes shed light on interconnected biogeochemical processes in an aquifer system.</title>
        <authorList>
            <person name="Anantharaman K."/>
            <person name="Brown C.T."/>
            <person name="Hug L.A."/>
            <person name="Sharon I."/>
            <person name="Castelle C.J."/>
            <person name="Probst A.J."/>
            <person name="Thomas B.C."/>
            <person name="Singh A."/>
            <person name="Wilkins M.J."/>
            <person name="Karaoz U."/>
            <person name="Brodie E.L."/>
            <person name="Williams K.H."/>
            <person name="Hubbard S.S."/>
            <person name="Banfield J.F."/>
        </authorList>
    </citation>
    <scope>NUCLEOTIDE SEQUENCE [LARGE SCALE GENOMIC DNA]</scope>
</reference>
<organism evidence="1 2">
    <name type="scientific">Candidatus Yanofskybacteria bacterium RIFCSPHIGHO2_01_FULL_44_17</name>
    <dbReference type="NCBI Taxonomy" id="1802668"/>
    <lineage>
        <taxon>Bacteria</taxon>
        <taxon>Candidatus Yanofskyibacteriota</taxon>
    </lineage>
</organism>
<protein>
    <submittedName>
        <fullName evidence="1">Uncharacterized protein</fullName>
    </submittedName>
</protein>
<name>A0A1F8EXR5_9BACT</name>
<dbReference type="InterPro" id="IPR027417">
    <property type="entry name" value="P-loop_NTPase"/>
</dbReference>
<dbReference type="EMBL" id="MGJI01000006">
    <property type="protein sequence ID" value="OGN05672.1"/>
    <property type="molecule type" value="Genomic_DNA"/>
</dbReference>
<evidence type="ECO:0000313" key="1">
    <source>
        <dbReference type="EMBL" id="OGN05672.1"/>
    </source>
</evidence>
<dbReference type="Gene3D" id="3.40.50.300">
    <property type="entry name" value="P-loop containing nucleotide triphosphate hydrolases"/>
    <property type="match status" value="1"/>
</dbReference>